<keyword evidence="4" id="KW-0456">Lyase</keyword>
<name>A0A6A6WP81_9PLEO</name>
<dbReference type="Pfam" id="PF04227">
    <property type="entry name" value="Indigoidine_A"/>
    <property type="match status" value="1"/>
</dbReference>
<evidence type="ECO:0000313" key="9">
    <source>
        <dbReference type="Proteomes" id="UP000799757"/>
    </source>
</evidence>
<keyword evidence="2" id="KW-0378">Hydrolase</keyword>
<protein>
    <recommendedName>
        <fullName evidence="7">Carbohydrate kinase PfkB domain-containing protein</fullName>
    </recommendedName>
</protein>
<gene>
    <name evidence="8" type="ORF">K505DRAFT_212998</name>
</gene>
<feature type="region of interest" description="Disordered" evidence="6">
    <location>
        <begin position="364"/>
        <end position="392"/>
    </location>
</feature>
<dbReference type="GO" id="GO:0046872">
    <property type="term" value="F:metal ion binding"/>
    <property type="evidence" value="ECO:0007669"/>
    <property type="project" value="UniProtKB-KW"/>
</dbReference>
<keyword evidence="3" id="KW-0464">Manganese</keyword>
<dbReference type="InterPro" id="IPR007342">
    <property type="entry name" value="PsuG"/>
</dbReference>
<dbReference type="InterPro" id="IPR022830">
    <property type="entry name" value="Indigdn_synthA-like"/>
</dbReference>
<dbReference type="PANTHER" id="PTHR42909:SF1">
    <property type="entry name" value="CARBOHYDRATE KINASE PFKB DOMAIN-CONTAINING PROTEIN"/>
    <property type="match status" value="1"/>
</dbReference>
<organism evidence="8 9">
    <name type="scientific">Melanomma pulvis-pyrius CBS 109.77</name>
    <dbReference type="NCBI Taxonomy" id="1314802"/>
    <lineage>
        <taxon>Eukaryota</taxon>
        <taxon>Fungi</taxon>
        <taxon>Dikarya</taxon>
        <taxon>Ascomycota</taxon>
        <taxon>Pezizomycotina</taxon>
        <taxon>Dothideomycetes</taxon>
        <taxon>Pleosporomycetidae</taxon>
        <taxon>Pleosporales</taxon>
        <taxon>Melanommataceae</taxon>
        <taxon>Melanomma</taxon>
    </lineage>
</organism>
<keyword evidence="5" id="KW-0326">Glycosidase</keyword>
<evidence type="ECO:0000256" key="4">
    <source>
        <dbReference type="ARBA" id="ARBA00023239"/>
    </source>
</evidence>
<dbReference type="SUPFAM" id="SSF110581">
    <property type="entry name" value="Indigoidine synthase A-like"/>
    <property type="match status" value="1"/>
</dbReference>
<dbReference type="Gene3D" id="3.40.1190.20">
    <property type="match status" value="1"/>
</dbReference>
<dbReference type="SUPFAM" id="SSF53613">
    <property type="entry name" value="Ribokinase-like"/>
    <property type="match status" value="1"/>
</dbReference>
<feature type="domain" description="Carbohydrate kinase PfkB" evidence="7">
    <location>
        <begin position="427"/>
        <end position="573"/>
    </location>
</feature>
<dbReference type="Proteomes" id="UP000799757">
    <property type="component" value="Unassembled WGS sequence"/>
</dbReference>
<dbReference type="InterPro" id="IPR029056">
    <property type="entry name" value="Ribokinase-like"/>
</dbReference>
<accession>A0A6A6WP81</accession>
<dbReference type="AlphaFoldDB" id="A0A6A6WP81"/>
<dbReference type="OrthoDB" id="198885at2759"/>
<evidence type="ECO:0000256" key="3">
    <source>
        <dbReference type="ARBA" id="ARBA00023211"/>
    </source>
</evidence>
<feature type="compositionally biased region" description="Low complexity" evidence="6">
    <location>
        <begin position="365"/>
        <end position="392"/>
    </location>
</feature>
<evidence type="ECO:0000259" key="7">
    <source>
        <dbReference type="Pfam" id="PF00294"/>
    </source>
</evidence>
<reference evidence="8" key="1">
    <citation type="journal article" date="2020" name="Stud. Mycol.">
        <title>101 Dothideomycetes genomes: a test case for predicting lifestyles and emergence of pathogens.</title>
        <authorList>
            <person name="Haridas S."/>
            <person name="Albert R."/>
            <person name="Binder M."/>
            <person name="Bloem J."/>
            <person name="Labutti K."/>
            <person name="Salamov A."/>
            <person name="Andreopoulos B."/>
            <person name="Baker S."/>
            <person name="Barry K."/>
            <person name="Bills G."/>
            <person name="Bluhm B."/>
            <person name="Cannon C."/>
            <person name="Castanera R."/>
            <person name="Culley D."/>
            <person name="Daum C."/>
            <person name="Ezra D."/>
            <person name="Gonzalez J."/>
            <person name="Henrissat B."/>
            <person name="Kuo A."/>
            <person name="Liang C."/>
            <person name="Lipzen A."/>
            <person name="Lutzoni F."/>
            <person name="Magnuson J."/>
            <person name="Mondo S."/>
            <person name="Nolan M."/>
            <person name="Ohm R."/>
            <person name="Pangilinan J."/>
            <person name="Park H.-J."/>
            <person name="Ramirez L."/>
            <person name="Alfaro M."/>
            <person name="Sun H."/>
            <person name="Tritt A."/>
            <person name="Yoshinaga Y."/>
            <person name="Zwiers L.-H."/>
            <person name="Turgeon B."/>
            <person name="Goodwin S."/>
            <person name="Spatafora J."/>
            <person name="Crous P."/>
            <person name="Grigoriev I."/>
        </authorList>
    </citation>
    <scope>NUCLEOTIDE SEQUENCE</scope>
    <source>
        <strain evidence="8">CBS 109.77</strain>
    </source>
</reference>
<proteinExistence type="inferred from homology"/>
<dbReference type="HAMAP" id="MF_01876">
    <property type="entry name" value="PsiMP_glycosidase"/>
    <property type="match status" value="1"/>
</dbReference>
<dbReference type="Gene3D" id="3.40.1790.10">
    <property type="entry name" value="Indigoidine synthase domain"/>
    <property type="match status" value="1"/>
</dbReference>
<sequence>MRVLSRAIARPRLPLCSSLLSTGAGRRHLTNNGFFNVSEEVREALATKKPVVALETTIYTHGFPYPDNVALASLLESIVRVNGGVPATIGILDGVARVGMSPEELIKLTESAGQKTTLKLSRRDLSFVCGMRLAGKNYHGGTTIAGTMLLAHLAGIKIFGTGGLGGVHRGAESSMDISADLTELGRTPVTVISSGSKSFLDIPRTLEYLETEGVGVGTFADGRKGSVDFPAFWSRDSGVKSPTTIENEIEAAAIIHAQHSLQIQSGLLFANPCPSDAAIPKDKMDSLIAEAIRQAEASGATGKDNTPFILSKIKELSNGATIPANQKLIESNVRRATIVARELAILESTQDQAQGYVSTNSIPVLSSPAPSSESRLSNASPSPAEPATSTPQTVPSIDILVAGALAVDFSCDYAPFSSSTNQLDPSPHTSNPAIIRQTLGGVAHNMAKAAHLVGSSVRLCSAIGDDLSGRAALHALETSGMQTSGIQVLPNHRTAQYVAVNNAHKDLALAMADMSILETSTPTSIQETWLAPLSAQPSPKCVIVDANWPSASLHAWLTYARSTNALSIFEPVSTAKATRLL</sequence>
<dbReference type="PANTHER" id="PTHR42909">
    <property type="entry name" value="ZGC:136858"/>
    <property type="match status" value="1"/>
</dbReference>
<dbReference type="GO" id="GO:0005737">
    <property type="term" value="C:cytoplasm"/>
    <property type="evidence" value="ECO:0007669"/>
    <property type="project" value="TreeGrafter"/>
</dbReference>
<keyword evidence="9" id="KW-1185">Reference proteome</keyword>
<dbReference type="GO" id="GO:0016798">
    <property type="term" value="F:hydrolase activity, acting on glycosyl bonds"/>
    <property type="evidence" value="ECO:0007669"/>
    <property type="project" value="UniProtKB-KW"/>
</dbReference>
<dbReference type="InterPro" id="IPR011611">
    <property type="entry name" value="PfkB_dom"/>
</dbReference>
<evidence type="ECO:0000256" key="6">
    <source>
        <dbReference type="SAM" id="MobiDB-lite"/>
    </source>
</evidence>
<evidence type="ECO:0000256" key="5">
    <source>
        <dbReference type="ARBA" id="ARBA00023295"/>
    </source>
</evidence>
<dbReference type="Pfam" id="PF00294">
    <property type="entry name" value="PfkB"/>
    <property type="match status" value="1"/>
</dbReference>
<evidence type="ECO:0000313" key="8">
    <source>
        <dbReference type="EMBL" id="KAF2785647.1"/>
    </source>
</evidence>
<evidence type="ECO:0000256" key="1">
    <source>
        <dbReference type="ARBA" id="ARBA00022723"/>
    </source>
</evidence>
<dbReference type="EMBL" id="MU002772">
    <property type="protein sequence ID" value="KAF2785647.1"/>
    <property type="molecule type" value="Genomic_DNA"/>
</dbReference>
<evidence type="ECO:0000256" key="2">
    <source>
        <dbReference type="ARBA" id="ARBA00022801"/>
    </source>
</evidence>
<keyword evidence="1" id="KW-0479">Metal-binding</keyword>
<dbReference type="GO" id="GO:0004730">
    <property type="term" value="F:pseudouridylate synthase activity"/>
    <property type="evidence" value="ECO:0007669"/>
    <property type="project" value="InterPro"/>
</dbReference>
<feature type="non-terminal residue" evidence="8">
    <location>
        <position position="581"/>
    </location>
</feature>